<comment type="subcellular location">
    <subcellularLocation>
        <location evidence="1">Cell inner membrane</location>
        <topology evidence="1">Single-pass membrane protein</topology>
    </subcellularLocation>
</comment>
<protein>
    <recommendedName>
        <fullName evidence="11">Z-ring associated protein G</fullName>
    </recommendedName>
    <alternativeName>
        <fullName evidence="12">Cell division protein ZapG</fullName>
    </alternativeName>
</protein>
<evidence type="ECO:0000256" key="5">
    <source>
        <dbReference type="ARBA" id="ARBA00022692"/>
    </source>
</evidence>
<evidence type="ECO:0000256" key="14">
    <source>
        <dbReference type="SAM" id="Phobius"/>
    </source>
</evidence>
<dbReference type="PANTHER" id="PTHR39579:SF1">
    <property type="entry name" value="INNER MEMBRANE PROTEIN YHCB"/>
    <property type="match status" value="1"/>
</dbReference>
<evidence type="ECO:0000256" key="13">
    <source>
        <dbReference type="SAM" id="MobiDB-lite"/>
    </source>
</evidence>
<dbReference type="Proteomes" id="UP000243359">
    <property type="component" value="Chromosome I"/>
</dbReference>
<keyword evidence="9" id="KW-0131">Cell cycle</keyword>
<feature type="region of interest" description="Disordered" evidence="13">
    <location>
        <begin position="100"/>
        <end position="141"/>
    </location>
</feature>
<dbReference type="GO" id="GO:0005886">
    <property type="term" value="C:plasma membrane"/>
    <property type="evidence" value="ECO:0007669"/>
    <property type="project" value="UniProtKB-SubCell"/>
</dbReference>
<evidence type="ECO:0000256" key="7">
    <source>
        <dbReference type="ARBA" id="ARBA00022989"/>
    </source>
</evidence>
<evidence type="ECO:0000256" key="12">
    <source>
        <dbReference type="ARBA" id="ARBA00035727"/>
    </source>
</evidence>
<keyword evidence="7 14" id="KW-1133">Transmembrane helix</keyword>
<comment type="similarity">
    <text evidence="10">Belongs to the ZapG family.</text>
</comment>
<name>A0A1H1LDG8_9PSED</name>
<dbReference type="InterPro" id="IPR009386">
    <property type="entry name" value="ZapG-like"/>
</dbReference>
<keyword evidence="2" id="KW-1003">Cell membrane</keyword>
<evidence type="ECO:0000313" key="16">
    <source>
        <dbReference type="Proteomes" id="UP000243359"/>
    </source>
</evidence>
<proteinExistence type="inferred from homology"/>
<dbReference type="Pfam" id="PF06295">
    <property type="entry name" value="ZapG-like"/>
    <property type="match status" value="1"/>
</dbReference>
<keyword evidence="4" id="KW-0132">Cell division</keyword>
<keyword evidence="8 14" id="KW-0472">Membrane</keyword>
<dbReference type="RefSeq" id="WP_090347122.1">
    <property type="nucleotide sequence ID" value="NZ_LT629751.1"/>
</dbReference>
<evidence type="ECO:0000256" key="11">
    <source>
        <dbReference type="ARBA" id="ARBA00035703"/>
    </source>
</evidence>
<evidence type="ECO:0000256" key="6">
    <source>
        <dbReference type="ARBA" id="ARBA00022960"/>
    </source>
</evidence>
<organism evidence="15 16">
    <name type="scientific">Pseudomonas oryzae</name>
    <dbReference type="NCBI Taxonomy" id="1392877"/>
    <lineage>
        <taxon>Bacteria</taxon>
        <taxon>Pseudomonadati</taxon>
        <taxon>Pseudomonadota</taxon>
        <taxon>Gammaproteobacteria</taxon>
        <taxon>Pseudomonadales</taxon>
        <taxon>Pseudomonadaceae</taxon>
        <taxon>Pseudomonas</taxon>
    </lineage>
</organism>
<evidence type="ECO:0000256" key="10">
    <source>
        <dbReference type="ARBA" id="ARBA00035657"/>
    </source>
</evidence>
<reference evidence="16" key="1">
    <citation type="submission" date="2016-10" db="EMBL/GenBank/DDBJ databases">
        <authorList>
            <person name="Varghese N."/>
            <person name="Submissions S."/>
        </authorList>
    </citation>
    <scope>NUCLEOTIDE SEQUENCE [LARGE SCALE GENOMIC DNA]</scope>
    <source>
        <strain evidence="16">KCTC 32247</strain>
    </source>
</reference>
<feature type="transmembrane region" description="Helical" evidence="14">
    <location>
        <begin position="6"/>
        <end position="26"/>
    </location>
</feature>
<evidence type="ECO:0000256" key="8">
    <source>
        <dbReference type="ARBA" id="ARBA00023136"/>
    </source>
</evidence>
<dbReference type="GO" id="GO:0008360">
    <property type="term" value="P:regulation of cell shape"/>
    <property type="evidence" value="ECO:0007669"/>
    <property type="project" value="UniProtKB-KW"/>
</dbReference>
<dbReference type="STRING" id="1392877.SAMN05216221_0117"/>
<dbReference type="GO" id="GO:0051301">
    <property type="term" value="P:cell division"/>
    <property type="evidence" value="ECO:0007669"/>
    <property type="project" value="UniProtKB-KW"/>
</dbReference>
<evidence type="ECO:0000313" key="15">
    <source>
        <dbReference type="EMBL" id="SDR72553.1"/>
    </source>
</evidence>
<keyword evidence="16" id="KW-1185">Reference proteome</keyword>
<dbReference type="EMBL" id="LT629751">
    <property type="protein sequence ID" value="SDR72553.1"/>
    <property type="molecule type" value="Genomic_DNA"/>
</dbReference>
<evidence type="ECO:0000256" key="2">
    <source>
        <dbReference type="ARBA" id="ARBA00022475"/>
    </source>
</evidence>
<keyword evidence="5 14" id="KW-0812">Transmembrane</keyword>
<dbReference type="PANTHER" id="PTHR39579">
    <property type="entry name" value="INNER MEMBRANE PROTEIN YHCB"/>
    <property type="match status" value="1"/>
</dbReference>
<sequence>MEQSIASWLLPALALIVGVAIGFLLARLLPGTAPGRVQHQLDELQERFESYQSEVVSHFNTSASLMQKLSQNYQEIQEHLSEGASRLALDELSRQRLLAALSESGQPARERITSQVGTEPPKDYAPGHSGVLSDEQVLKNA</sequence>
<evidence type="ECO:0000256" key="3">
    <source>
        <dbReference type="ARBA" id="ARBA00022519"/>
    </source>
</evidence>
<evidence type="ECO:0000256" key="9">
    <source>
        <dbReference type="ARBA" id="ARBA00023306"/>
    </source>
</evidence>
<dbReference type="OrthoDB" id="7068713at2"/>
<evidence type="ECO:0000256" key="4">
    <source>
        <dbReference type="ARBA" id="ARBA00022618"/>
    </source>
</evidence>
<evidence type="ECO:0000256" key="1">
    <source>
        <dbReference type="ARBA" id="ARBA00004377"/>
    </source>
</evidence>
<keyword evidence="6" id="KW-0133">Cell shape</keyword>
<dbReference type="PIRSF" id="PIRSF006318">
    <property type="entry name" value="YhcB"/>
    <property type="match status" value="1"/>
</dbReference>
<accession>A0A1H1LDG8</accession>
<dbReference type="AlphaFoldDB" id="A0A1H1LDG8"/>
<gene>
    <name evidence="15" type="ORF">SAMN05216221_0117</name>
</gene>
<keyword evidence="3" id="KW-0997">Cell inner membrane</keyword>